<keyword evidence="2" id="KW-0812">Transmembrane</keyword>
<evidence type="ECO:0000313" key="4">
    <source>
        <dbReference type="Proteomes" id="UP000799118"/>
    </source>
</evidence>
<proteinExistence type="predicted"/>
<keyword evidence="4" id="KW-1185">Reference proteome</keyword>
<keyword evidence="2" id="KW-0472">Membrane</keyword>
<feature type="region of interest" description="Disordered" evidence="1">
    <location>
        <begin position="142"/>
        <end position="172"/>
    </location>
</feature>
<dbReference type="SUPFAM" id="SSF50370">
    <property type="entry name" value="Ricin B-like lectins"/>
    <property type="match status" value="1"/>
</dbReference>
<protein>
    <recommendedName>
        <fullName evidence="5">Ricin B lectin domain-containing protein</fullName>
    </recommendedName>
</protein>
<accession>A0A6A4HVT6</accession>
<evidence type="ECO:0000256" key="1">
    <source>
        <dbReference type="SAM" id="MobiDB-lite"/>
    </source>
</evidence>
<evidence type="ECO:0008006" key="5">
    <source>
        <dbReference type="Google" id="ProtNLM"/>
    </source>
</evidence>
<dbReference type="OrthoDB" id="3255849at2759"/>
<name>A0A6A4HVT6_9AGAR</name>
<feature type="transmembrane region" description="Helical" evidence="2">
    <location>
        <begin position="177"/>
        <end position="200"/>
    </location>
</feature>
<dbReference type="Gene3D" id="2.80.10.50">
    <property type="match status" value="1"/>
</dbReference>
<feature type="compositionally biased region" description="Low complexity" evidence="1">
    <location>
        <begin position="142"/>
        <end position="168"/>
    </location>
</feature>
<keyword evidence="2" id="KW-1133">Transmembrane helix</keyword>
<sequence length="218" mass="23847">MSQLITNGTYNIFSVRPAATLYLTFTSDASGTNLTTWQENNAADQQWIIEGTDNRYQVQNVMYKNYISWTQDVAFVYADTNPFLWYVRNINGIFSPTDSMNSGWNVDDGYNDNNNPVIIYGDDPTTGIGSPWSLATISLPSSSSSASSTLTSTSTSTASTSPPSNTSSGGLAESDKITLGTAIGFGVPSIIIGIIGIKMWPNFKGWWKKKRPETYQLL</sequence>
<evidence type="ECO:0000256" key="2">
    <source>
        <dbReference type="SAM" id="Phobius"/>
    </source>
</evidence>
<organism evidence="3 4">
    <name type="scientific">Gymnopus androsaceus JB14</name>
    <dbReference type="NCBI Taxonomy" id="1447944"/>
    <lineage>
        <taxon>Eukaryota</taxon>
        <taxon>Fungi</taxon>
        <taxon>Dikarya</taxon>
        <taxon>Basidiomycota</taxon>
        <taxon>Agaricomycotina</taxon>
        <taxon>Agaricomycetes</taxon>
        <taxon>Agaricomycetidae</taxon>
        <taxon>Agaricales</taxon>
        <taxon>Marasmiineae</taxon>
        <taxon>Omphalotaceae</taxon>
        <taxon>Gymnopus</taxon>
    </lineage>
</organism>
<dbReference type="AlphaFoldDB" id="A0A6A4HVT6"/>
<dbReference type="EMBL" id="ML769436">
    <property type="protein sequence ID" value="KAE9402316.1"/>
    <property type="molecule type" value="Genomic_DNA"/>
</dbReference>
<reference evidence="3" key="1">
    <citation type="journal article" date="2019" name="Environ. Microbiol.">
        <title>Fungal ecological strategies reflected in gene transcription - a case study of two litter decomposers.</title>
        <authorList>
            <person name="Barbi F."/>
            <person name="Kohler A."/>
            <person name="Barry K."/>
            <person name="Baskaran P."/>
            <person name="Daum C."/>
            <person name="Fauchery L."/>
            <person name="Ihrmark K."/>
            <person name="Kuo A."/>
            <person name="LaButti K."/>
            <person name="Lipzen A."/>
            <person name="Morin E."/>
            <person name="Grigoriev I.V."/>
            <person name="Henrissat B."/>
            <person name="Lindahl B."/>
            <person name="Martin F."/>
        </authorList>
    </citation>
    <scope>NUCLEOTIDE SEQUENCE</scope>
    <source>
        <strain evidence="3">JB14</strain>
    </source>
</reference>
<evidence type="ECO:0000313" key="3">
    <source>
        <dbReference type="EMBL" id="KAE9402316.1"/>
    </source>
</evidence>
<dbReference type="Proteomes" id="UP000799118">
    <property type="component" value="Unassembled WGS sequence"/>
</dbReference>
<gene>
    <name evidence="3" type="ORF">BT96DRAFT_991290</name>
</gene>
<dbReference type="InterPro" id="IPR035992">
    <property type="entry name" value="Ricin_B-like_lectins"/>
</dbReference>